<dbReference type="OrthoDB" id="6168423at2"/>
<organism evidence="2 3">
    <name type="scientific">Modicisalibacter xianhensis</name>
    <dbReference type="NCBI Taxonomy" id="442341"/>
    <lineage>
        <taxon>Bacteria</taxon>
        <taxon>Pseudomonadati</taxon>
        <taxon>Pseudomonadota</taxon>
        <taxon>Gammaproteobacteria</taxon>
        <taxon>Oceanospirillales</taxon>
        <taxon>Halomonadaceae</taxon>
        <taxon>Modicisalibacter</taxon>
    </lineage>
</organism>
<feature type="transmembrane region" description="Helical" evidence="1">
    <location>
        <begin position="12"/>
        <end position="30"/>
    </location>
</feature>
<sequence>MSHSPSSKSGAMVLLVASLAGLAIALYAYITPLTGVTGTLGARVVILACLVLALMALLLAVLKGRGARIALGILVLIGLAGTFVAGLLLHQWWIGVAMVVGLVGLILDMRRPSRVQHPAHS</sequence>
<feature type="transmembrane region" description="Helical" evidence="1">
    <location>
        <begin position="69"/>
        <end position="86"/>
    </location>
</feature>
<gene>
    <name evidence="2" type="ORF">DFO67_11764</name>
</gene>
<dbReference type="EMBL" id="SOEC01000017">
    <property type="protein sequence ID" value="TDX26080.1"/>
    <property type="molecule type" value="Genomic_DNA"/>
</dbReference>
<dbReference type="RefSeq" id="WP_134019626.1">
    <property type="nucleotide sequence ID" value="NZ_SOEC01000017.1"/>
</dbReference>
<accession>A0A4R8FIW1</accession>
<reference evidence="2 3" key="1">
    <citation type="submission" date="2019-03" db="EMBL/GenBank/DDBJ databases">
        <title>Freshwater and sediment microbial communities from various areas in North America, analyzing microbe dynamics in response to fracking.</title>
        <authorList>
            <person name="Lamendella R."/>
        </authorList>
    </citation>
    <scope>NUCLEOTIDE SEQUENCE [LARGE SCALE GENOMIC DNA]</scope>
    <source>
        <strain evidence="2 3">6_TX</strain>
    </source>
</reference>
<protein>
    <submittedName>
        <fullName evidence="2">Uncharacterized protein</fullName>
    </submittedName>
</protein>
<proteinExistence type="predicted"/>
<keyword evidence="1" id="KW-0812">Transmembrane</keyword>
<keyword evidence="1" id="KW-1133">Transmembrane helix</keyword>
<dbReference type="AlphaFoldDB" id="A0A4R8FIW1"/>
<keyword evidence="1" id="KW-0472">Membrane</keyword>
<name>A0A4R8FIW1_9GAMM</name>
<comment type="caution">
    <text evidence="2">The sequence shown here is derived from an EMBL/GenBank/DDBJ whole genome shotgun (WGS) entry which is preliminary data.</text>
</comment>
<feature type="transmembrane region" description="Helical" evidence="1">
    <location>
        <begin position="42"/>
        <end position="62"/>
    </location>
</feature>
<evidence type="ECO:0000256" key="1">
    <source>
        <dbReference type="SAM" id="Phobius"/>
    </source>
</evidence>
<evidence type="ECO:0000313" key="2">
    <source>
        <dbReference type="EMBL" id="TDX26080.1"/>
    </source>
</evidence>
<dbReference type="Proteomes" id="UP000294489">
    <property type="component" value="Unassembled WGS sequence"/>
</dbReference>
<feature type="transmembrane region" description="Helical" evidence="1">
    <location>
        <begin position="92"/>
        <end position="109"/>
    </location>
</feature>
<evidence type="ECO:0000313" key="3">
    <source>
        <dbReference type="Proteomes" id="UP000294489"/>
    </source>
</evidence>